<dbReference type="Proteomes" id="UP000503462">
    <property type="component" value="Chromosome 1"/>
</dbReference>
<evidence type="ECO:0000259" key="4">
    <source>
        <dbReference type="Pfam" id="PF05368"/>
    </source>
</evidence>
<keyword evidence="2" id="KW-0521">NADP</keyword>
<dbReference type="EMBL" id="CP051139">
    <property type="protein sequence ID" value="QIW96198.1"/>
    <property type="molecule type" value="Genomic_DNA"/>
</dbReference>
<protein>
    <recommendedName>
        <fullName evidence="4">NmrA-like domain-containing protein</fullName>
    </recommendedName>
</protein>
<dbReference type="PANTHER" id="PTHR47706">
    <property type="entry name" value="NMRA-LIKE FAMILY PROTEIN"/>
    <property type="match status" value="1"/>
</dbReference>
<dbReference type="PANTHER" id="PTHR47706:SF4">
    <property type="entry name" value="NMRA-LIKE DOMAIN-CONTAINING PROTEIN"/>
    <property type="match status" value="1"/>
</dbReference>
<dbReference type="InterPro" id="IPR008030">
    <property type="entry name" value="NmrA-like"/>
</dbReference>
<sequence>MVVVAIIGASSGLGLSFIRTAARDVDAMKKHHLVLISRSPQPQWQSKGFTVRQVDYASGASLADALQGVHTVLSFVGQVLDTDPQLALIEAAREAGVTRFAPSEYAGDGPYDAIDAYKHKAVVRKAAKDAGLQVTQFNCGLFLSLLATGTPKPVTIIGREDGVESGEEEALAGLRPWNFVLNMKGGTADLVRDGSAKMTLTDTRDIARFVLASLDLPEWPEKLGMSGCVSSYKEIVAYVEKVQGRKFLIRENSIAELQALADSNPQARFYNQVRIAIDDGWALVNPDLNKAFPHIKPVTMEEFVDKWWMDVKLPAASWSEDKTFTVGQ</sequence>
<keyword evidence="3" id="KW-0560">Oxidoreductase</keyword>
<dbReference type="AlphaFoldDB" id="A0A6H0XNJ5"/>
<proteinExistence type="inferred from homology"/>
<keyword evidence="6" id="KW-1185">Reference proteome</keyword>
<dbReference type="GO" id="GO:0016491">
    <property type="term" value="F:oxidoreductase activity"/>
    <property type="evidence" value="ECO:0007669"/>
    <property type="project" value="UniProtKB-KW"/>
</dbReference>
<evidence type="ECO:0000313" key="6">
    <source>
        <dbReference type="Proteomes" id="UP000503462"/>
    </source>
</evidence>
<gene>
    <name evidence="5" type="ORF">AMS68_001716</name>
</gene>
<evidence type="ECO:0000256" key="2">
    <source>
        <dbReference type="ARBA" id="ARBA00022857"/>
    </source>
</evidence>
<dbReference type="InterPro" id="IPR036291">
    <property type="entry name" value="NAD(P)-bd_dom_sf"/>
</dbReference>
<evidence type="ECO:0000256" key="3">
    <source>
        <dbReference type="ARBA" id="ARBA00023002"/>
    </source>
</evidence>
<dbReference type="Gene3D" id="3.40.50.720">
    <property type="entry name" value="NAD(P)-binding Rossmann-like Domain"/>
    <property type="match status" value="1"/>
</dbReference>
<comment type="similarity">
    <text evidence="1">Belongs to the NmrA-type oxidoreductase family. Isoflavone reductase subfamily.</text>
</comment>
<dbReference type="OrthoDB" id="10000533at2759"/>
<feature type="domain" description="NmrA-like" evidence="4">
    <location>
        <begin position="4"/>
        <end position="303"/>
    </location>
</feature>
<reference evidence="5 6" key="1">
    <citation type="journal article" date="2016" name="Sci. Rep.">
        <title>Peltaster fructicola genome reveals evolution from an invasive phytopathogen to an ectophytic parasite.</title>
        <authorList>
            <person name="Xu C."/>
            <person name="Chen H."/>
            <person name="Gleason M.L."/>
            <person name="Xu J.R."/>
            <person name="Liu H."/>
            <person name="Zhang R."/>
            <person name="Sun G."/>
        </authorList>
    </citation>
    <scope>NUCLEOTIDE SEQUENCE [LARGE SCALE GENOMIC DNA]</scope>
    <source>
        <strain evidence="5 6">LNHT1506</strain>
    </source>
</reference>
<organism evidence="5 6">
    <name type="scientific">Peltaster fructicola</name>
    <dbReference type="NCBI Taxonomy" id="286661"/>
    <lineage>
        <taxon>Eukaryota</taxon>
        <taxon>Fungi</taxon>
        <taxon>Dikarya</taxon>
        <taxon>Ascomycota</taxon>
        <taxon>Pezizomycotina</taxon>
        <taxon>Dothideomycetes</taxon>
        <taxon>Dothideomycetes incertae sedis</taxon>
        <taxon>Peltaster</taxon>
    </lineage>
</organism>
<name>A0A6H0XNJ5_9PEZI</name>
<evidence type="ECO:0000313" key="5">
    <source>
        <dbReference type="EMBL" id="QIW96198.1"/>
    </source>
</evidence>
<evidence type="ECO:0000256" key="1">
    <source>
        <dbReference type="ARBA" id="ARBA00005725"/>
    </source>
</evidence>
<dbReference type="InterPro" id="IPR051609">
    <property type="entry name" value="NmrA/Isoflavone_reductase-like"/>
</dbReference>
<dbReference type="Pfam" id="PF05368">
    <property type="entry name" value="NmrA"/>
    <property type="match status" value="1"/>
</dbReference>
<dbReference type="SUPFAM" id="SSF51735">
    <property type="entry name" value="NAD(P)-binding Rossmann-fold domains"/>
    <property type="match status" value="1"/>
</dbReference>
<accession>A0A6H0XNJ5</accession>